<feature type="compositionally biased region" description="Basic residues" evidence="1">
    <location>
        <begin position="91"/>
        <end position="100"/>
    </location>
</feature>
<protein>
    <submittedName>
        <fullName evidence="2">Uncharacterized protein</fullName>
    </submittedName>
</protein>
<organism evidence="2 3">
    <name type="scientific">Sphingobacterium multivorum</name>
    <dbReference type="NCBI Taxonomy" id="28454"/>
    <lineage>
        <taxon>Bacteria</taxon>
        <taxon>Pseudomonadati</taxon>
        <taxon>Bacteroidota</taxon>
        <taxon>Sphingobacteriia</taxon>
        <taxon>Sphingobacteriales</taxon>
        <taxon>Sphingobacteriaceae</taxon>
        <taxon>Sphingobacterium</taxon>
    </lineage>
</organism>
<evidence type="ECO:0000313" key="3">
    <source>
        <dbReference type="Proteomes" id="UP000432350"/>
    </source>
</evidence>
<dbReference type="EMBL" id="CABWMV010000003">
    <property type="protein sequence ID" value="VXC45262.1"/>
    <property type="molecule type" value="Genomic_DNA"/>
</dbReference>
<reference evidence="2 3" key="1">
    <citation type="submission" date="2019-10" db="EMBL/GenBank/DDBJ databases">
        <authorList>
            <person name="Karimi E."/>
        </authorList>
    </citation>
    <scope>NUCLEOTIDE SEQUENCE [LARGE SCALE GENOMIC DNA]</scope>
    <source>
        <strain evidence="2">Sphingobacterium sp. 8BC</strain>
    </source>
</reference>
<sequence>MIIDNIVKYSKYLGFSGCGTLGVLEIVLRYVKSGWIIYNKSDLLRILNHDMSIRMIFEERDFLKTLKSVPMAGSALPKKSLRNRSKEKLRTKFHSRNFKR</sequence>
<evidence type="ECO:0000313" key="2">
    <source>
        <dbReference type="EMBL" id="VXC45262.1"/>
    </source>
</evidence>
<proteinExistence type="predicted"/>
<accession>A0A653YRQ5</accession>
<gene>
    <name evidence="2" type="ORF">SPHINGO8BC_110269</name>
</gene>
<dbReference type="Proteomes" id="UP000432350">
    <property type="component" value="Unassembled WGS sequence"/>
</dbReference>
<dbReference type="AlphaFoldDB" id="A0A653YRQ5"/>
<name>A0A653YRQ5_SPHMU</name>
<evidence type="ECO:0000256" key="1">
    <source>
        <dbReference type="SAM" id="MobiDB-lite"/>
    </source>
</evidence>
<feature type="region of interest" description="Disordered" evidence="1">
    <location>
        <begin position="74"/>
        <end position="100"/>
    </location>
</feature>